<accession>A0A9P8Q5W4</accession>
<protein>
    <recommendedName>
        <fullName evidence="2">Ubiquitin-like domain-containing protein</fullName>
    </recommendedName>
</protein>
<dbReference type="Gene3D" id="3.10.20.90">
    <property type="entry name" value="Phosphatidylinositol 3-kinase Catalytic Subunit, Chain A, domain 1"/>
    <property type="match status" value="1"/>
</dbReference>
<dbReference type="PROSITE" id="PS50053">
    <property type="entry name" value="UBIQUITIN_2"/>
    <property type="match status" value="1"/>
</dbReference>
<feature type="domain" description="Ubiquitin-like" evidence="2">
    <location>
        <begin position="61"/>
        <end position="126"/>
    </location>
</feature>
<evidence type="ECO:0000313" key="3">
    <source>
        <dbReference type="EMBL" id="KAH3683454.1"/>
    </source>
</evidence>
<feature type="compositionally biased region" description="Low complexity" evidence="1">
    <location>
        <begin position="153"/>
        <end position="172"/>
    </location>
</feature>
<feature type="region of interest" description="Disordered" evidence="1">
    <location>
        <begin position="32"/>
        <end position="58"/>
    </location>
</feature>
<evidence type="ECO:0000259" key="2">
    <source>
        <dbReference type="PROSITE" id="PS50053"/>
    </source>
</evidence>
<dbReference type="InterPro" id="IPR029071">
    <property type="entry name" value="Ubiquitin-like_domsf"/>
</dbReference>
<evidence type="ECO:0000313" key="4">
    <source>
        <dbReference type="Proteomes" id="UP000774326"/>
    </source>
</evidence>
<name>A0A9P8Q5W4_WICPI</name>
<gene>
    <name evidence="3" type="ORF">WICPIJ_005573</name>
</gene>
<dbReference type="AlphaFoldDB" id="A0A9P8Q5W4"/>
<dbReference type="Proteomes" id="UP000774326">
    <property type="component" value="Unassembled WGS sequence"/>
</dbReference>
<dbReference type="SUPFAM" id="SSF54236">
    <property type="entry name" value="Ubiquitin-like"/>
    <property type="match status" value="1"/>
</dbReference>
<dbReference type="EMBL" id="JAEUBG010003117">
    <property type="protein sequence ID" value="KAH3683454.1"/>
    <property type="molecule type" value="Genomic_DNA"/>
</dbReference>
<feature type="region of interest" description="Disordered" evidence="1">
    <location>
        <begin position="148"/>
        <end position="178"/>
    </location>
</feature>
<reference evidence="3" key="1">
    <citation type="journal article" date="2021" name="Open Biol.">
        <title>Shared evolutionary footprints suggest mitochondrial oxidative damage underlies multiple complex I losses in fungi.</title>
        <authorList>
            <person name="Schikora-Tamarit M.A."/>
            <person name="Marcet-Houben M."/>
            <person name="Nosek J."/>
            <person name="Gabaldon T."/>
        </authorList>
    </citation>
    <scope>NUCLEOTIDE SEQUENCE</scope>
    <source>
        <strain evidence="3">CBS2887</strain>
    </source>
</reference>
<reference evidence="3" key="2">
    <citation type="submission" date="2021-01" db="EMBL/GenBank/DDBJ databases">
        <authorList>
            <person name="Schikora-Tamarit M.A."/>
        </authorList>
    </citation>
    <scope>NUCLEOTIDE SEQUENCE</scope>
    <source>
        <strain evidence="3">CBS2887</strain>
    </source>
</reference>
<proteinExistence type="predicted"/>
<dbReference type="OrthoDB" id="4067208at2759"/>
<sequence>MSTELDFAQTFLSLLSTTNNVDATHLQRPQFITAHPPQQPKLPIAKQRSSSKPSSTEESSVAVVCKSIRPPRFAIEVNCSSGETVYNVKTKLTQSSGKPANLIDASQLKFLIKGKVIQDSTLLSSLINQFGEEIITFTVMISEYEGPAHESVQETPAAAAASTSTSTQTTEQSKQDSLADADWETVHHLLTAGNVREDILERVRKGWNLTK</sequence>
<comment type="caution">
    <text evidence="3">The sequence shown here is derived from an EMBL/GenBank/DDBJ whole genome shotgun (WGS) entry which is preliminary data.</text>
</comment>
<dbReference type="InterPro" id="IPR000626">
    <property type="entry name" value="Ubiquitin-like_dom"/>
</dbReference>
<evidence type="ECO:0000256" key="1">
    <source>
        <dbReference type="SAM" id="MobiDB-lite"/>
    </source>
</evidence>
<keyword evidence="4" id="KW-1185">Reference proteome</keyword>
<organism evidence="3 4">
    <name type="scientific">Wickerhamomyces pijperi</name>
    <name type="common">Yeast</name>
    <name type="synonym">Pichia pijperi</name>
    <dbReference type="NCBI Taxonomy" id="599730"/>
    <lineage>
        <taxon>Eukaryota</taxon>
        <taxon>Fungi</taxon>
        <taxon>Dikarya</taxon>
        <taxon>Ascomycota</taxon>
        <taxon>Saccharomycotina</taxon>
        <taxon>Saccharomycetes</taxon>
        <taxon>Phaffomycetales</taxon>
        <taxon>Wickerhamomycetaceae</taxon>
        <taxon>Wickerhamomyces</taxon>
    </lineage>
</organism>
<dbReference type="CDD" id="cd17039">
    <property type="entry name" value="Ubl_ubiquitin_like"/>
    <property type="match status" value="1"/>
</dbReference>